<dbReference type="EMBL" id="VJMH01007328">
    <property type="protein sequence ID" value="KAF0684027.1"/>
    <property type="molecule type" value="Genomic_DNA"/>
</dbReference>
<dbReference type="Gene3D" id="2.60.120.920">
    <property type="match status" value="1"/>
</dbReference>
<dbReference type="PROSITE" id="PS50097">
    <property type="entry name" value="BTB"/>
    <property type="match status" value="1"/>
</dbReference>
<keyword evidence="4" id="KW-1185">Reference proteome</keyword>
<dbReference type="AlphaFoldDB" id="A0A485LP49"/>
<reference evidence="3 4" key="1">
    <citation type="submission" date="2019-03" db="EMBL/GenBank/DDBJ databases">
        <authorList>
            <person name="Gaulin E."/>
            <person name="Dumas B."/>
        </authorList>
    </citation>
    <scope>NUCLEOTIDE SEQUENCE [LARGE SCALE GENOMIC DNA]</scope>
    <source>
        <strain evidence="3">CBS 568.67</strain>
    </source>
</reference>
<evidence type="ECO:0000313" key="3">
    <source>
        <dbReference type="EMBL" id="VFU00591.1"/>
    </source>
</evidence>
<dbReference type="SUPFAM" id="SSF54695">
    <property type="entry name" value="POZ domain"/>
    <property type="match status" value="1"/>
</dbReference>
<dbReference type="EMBL" id="CAADRA010007354">
    <property type="protein sequence ID" value="VFU00591.1"/>
    <property type="molecule type" value="Genomic_DNA"/>
</dbReference>
<organism evidence="3 4">
    <name type="scientific">Aphanomyces stellatus</name>
    <dbReference type="NCBI Taxonomy" id="120398"/>
    <lineage>
        <taxon>Eukaryota</taxon>
        <taxon>Sar</taxon>
        <taxon>Stramenopiles</taxon>
        <taxon>Oomycota</taxon>
        <taxon>Saprolegniomycetes</taxon>
        <taxon>Saprolegniales</taxon>
        <taxon>Verrucalvaceae</taxon>
        <taxon>Aphanomyces</taxon>
    </lineage>
</organism>
<gene>
    <name evidence="3" type="primary">Aste57867_23948</name>
    <name evidence="2" type="ORF">As57867_023875</name>
    <name evidence="3" type="ORF">ASTE57867_23948</name>
</gene>
<accession>A0A485LP49</accession>
<dbReference type="InterPro" id="IPR000210">
    <property type="entry name" value="BTB/POZ_dom"/>
</dbReference>
<dbReference type="SUPFAM" id="SSF49899">
    <property type="entry name" value="Concanavalin A-like lectins/glucanases"/>
    <property type="match status" value="1"/>
</dbReference>
<dbReference type="InterPro" id="IPR011333">
    <property type="entry name" value="SKP1/BTB/POZ_sf"/>
</dbReference>
<proteinExistence type="predicted"/>
<dbReference type="SMART" id="SM00225">
    <property type="entry name" value="BTB"/>
    <property type="match status" value="1"/>
</dbReference>
<dbReference type="Gene3D" id="3.30.710.10">
    <property type="entry name" value="Potassium Channel Kv1.1, Chain A"/>
    <property type="match status" value="1"/>
</dbReference>
<dbReference type="CDD" id="cd18316">
    <property type="entry name" value="BTB_POZ_KCTD-like"/>
    <property type="match status" value="1"/>
</dbReference>
<dbReference type="Proteomes" id="UP000332933">
    <property type="component" value="Unassembled WGS sequence"/>
</dbReference>
<dbReference type="InterPro" id="IPR013320">
    <property type="entry name" value="ConA-like_dom_sf"/>
</dbReference>
<evidence type="ECO:0000313" key="2">
    <source>
        <dbReference type="EMBL" id="KAF0684027.1"/>
    </source>
</evidence>
<dbReference type="InterPro" id="IPR003131">
    <property type="entry name" value="T1-type_BTB"/>
</dbReference>
<dbReference type="Pfam" id="PF02214">
    <property type="entry name" value="BTB_2"/>
    <property type="match status" value="1"/>
</dbReference>
<sequence>MRREGSSIVDVELQALGEKQAQWDALEVRVQENIAAAAGAITLDVGGTLFKTSKSTLLRFDGSYFHALLGSGRWQPDDLAHKTFFLDLDPTAFHHVLRFLRTGELFLDDLSASDRFHVQHCLDYLYLPSLSTKAPPVPPPEPWLWDLASCTTSDVRFSGRCRVVHMGHNSHYVSVVGNTPVTSCRLELNKISEDTCIGFLPRLSDGDWPPARVMRLRSFFFRPATGRLRADGNGATDKAYTSKTFRVGHVLGMRYINGRISFQRDDEDLGVAFDVDDLPVNIPMYPVVASTSFAAVTILE</sequence>
<name>A0A485LP49_9STRA</name>
<dbReference type="PANTHER" id="PTHR14499:SF136">
    <property type="entry name" value="GH08630P"/>
    <property type="match status" value="1"/>
</dbReference>
<evidence type="ECO:0000259" key="1">
    <source>
        <dbReference type="PROSITE" id="PS50097"/>
    </source>
</evidence>
<feature type="domain" description="BTB" evidence="1">
    <location>
        <begin position="39"/>
        <end position="109"/>
    </location>
</feature>
<evidence type="ECO:0000313" key="4">
    <source>
        <dbReference type="Proteomes" id="UP000332933"/>
    </source>
</evidence>
<reference evidence="2" key="2">
    <citation type="submission" date="2019-06" db="EMBL/GenBank/DDBJ databases">
        <title>Genomics analysis of Aphanomyces spp. identifies a new class of oomycete effector associated with host adaptation.</title>
        <authorList>
            <person name="Gaulin E."/>
        </authorList>
    </citation>
    <scope>NUCLEOTIDE SEQUENCE</scope>
    <source>
        <strain evidence="2">CBS 578.67</strain>
    </source>
</reference>
<dbReference type="PANTHER" id="PTHR14499">
    <property type="entry name" value="POTASSIUM CHANNEL TETRAMERIZATION DOMAIN-CONTAINING"/>
    <property type="match status" value="1"/>
</dbReference>
<dbReference type="InterPro" id="IPR043136">
    <property type="entry name" value="B30.2/SPRY_sf"/>
</dbReference>
<dbReference type="OrthoDB" id="66888at2759"/>
<dbReference type="GO" id="GO:0051260">
    <property type="term" value="P:protein homooligomerization"/>
    <property type="evidence" value="ECO:0007669"/>
    <property type="project" value="InterPro"/>
</dbReference>
<protein>
    <submittedName>
        <fullName evidence="3">Aste57867_23948 protein</fullName>
    </submittedName>
</protein>